<evidence type="ECO:0000313" key="1">
    <source>
        <dbReference type="EMBL" id="QSO49358.1"/>
    </source>
</evidence>
<keyword evidence="2" id="KW-1185">Reference proteome</keyword>
<organism evidence="1 2">
    <name type="scientific">Alicyclobacillus mengziensis</name>
    <dbReference type="NCBI Taxonomy" id="2931921"/>
    <lineage>
        <taxon>Bacteria</taxon>
        <taxon>Bacillati</taxon>
        <taxon>Bacillota</taxon>
        <taxon>Bacilli</taxon>
        <taxon>Bacillales</taxon>
        <taxon>Alicyclobacillaceae</taxon>
        <taxon>Alicyclobacillus</taxon>
    </lineage>
</organism>
<sequence length="60" mass="6668">MPSVGDIVRILDDLYEDGIELVAVRDEHGVVRAVTNSGLALVEFEIGRVVEMHPRCFETV</sequence>
<dbReference type="RefSeq" id="WP_206658669.1">
    <property type="nucleotide sequence ID" value="NZ_CP071182.1"/>
</dbReference>
<proteinExistence type="predicted"/>
<dbReference type="Proteomes" id="UP000663505">
    <property type="component" value="Chromosome"/>
</dbReference>
<accession>A0A9X7W4B8</accession>
<gene>
    <name evidence="1" type="ORF">JZ786_10780</name>
</gene>
<reference evidence="1 2" key="1">
    <citation type="submission" date="2021-02" db="EMBL/GenBank/DDBJ databases">
        <title>Alicyclobacillus curvatus sp. nov. and Alicyclobacillus mengziensis sp. nov., two acidophilic bacteria isolated from acid mine drainage.</title>
        <authorList>
            <person name="Huang Y."/>
        </authorList>
    </citation>
    <scope>NUCLEOTIDE SEQUENCE [LARGE SCALE GENOMIC DNA]</scope>
    <source>
        <strain evidence="1 2">S30H14</strain>
    </source>
</reference>
<dbReference type="KEGG" id="afx:JZ786_10780"/>
<dbReference type="EMBL" id="CP071182">
    <property type="protein sequence ID" value="QSO49358.1"/>
    <property type="molecule type" value="Genomic_DNA"/>
</dbReference>
<dbReference type="AlphaFoldDB" id="A0A9X7W4B8"/>
<protein>
    <submittedName>
        <fullName evidence="1">Uncharacterized protein</fullName>
    </submittedName>
</protein>
<name>A0A9X7W4B8_9BACL</name>
<evidence type="ECO:0000313" key="2">
    <source>
        <dbReference type="Proteomes" id="UP000663505"/>
    </source>
</evidence>